<dbReference type="OrthoDB" id="127333at2"/>
<sequence length="477" mass="52157">MRDDAPNPPIGRREMLQRSALGLGALGLADLLGGAVARAASPGSPAADAGDLSPRLPHFPGRAKRVVHFFLNGGPSHVDTFDPKPALARYDGRPIPLELTTERKTGAAFASPFKFRRYGESGLEISELFARTAEHADDIAVIRSMVAQVPNHEPSLMLMNCGDSVMARPSVGAWVLYGLGTENQNLPGFVAMCPGGYPIKDAENWASGFLPGAYQGTFIDPRSTDVDRLIENIRSPHASGATQRLQLDLLRKLGAEHRRERPDPRLDARIQSFETAFRMQVEAADAFDASREPAAIRELYGESVHGRQTLIARRLLERGVRYVQLWHGAGQPWDDHANLAAHHRTLAAEIDRPIAALLTDLKRRGMLEDTLVIWGGEFGRTPTVELDGSGKSALGRDHNHYGFSVWMAGGGVKGGTVHGATDEFGFRAVEDPVSVHDLHATILHLLGFDHERLTFRYAGRDFRLTDVHGKVVRPIVA</sequence>
<dbReference type="PROSITE" id="PS51318">
    <property type="entry name" value="TAT"/>
    <property type="match status" value="1"/>
</dbReference>
<dbReference type="PANTHER" id="PTHR43737">
    <property type="entry name" value="BLL7424 PROTEIN"/>
    <property type="match status" value="1"/>
</dbReference>
<evidence type="ECO:0000313" key="2">
    <source>
        <dbReference type="Proteomes" id="UP000324233"/>
    </source>
</evidence>
<proteinExistence type="predicted"/>
<reference evidence="1 2" key="1">
    <citation type="submission" date="2019-08" db="EMBL/GenBank/DDBJ databases">
        <title>Deep-cultivation of Planctomycetes and their phenomic and genomic characterization uncovers novel biology.</title>
        <authorList>
            <person name="Wiegand S."/>
            <person name="Jogler M."/>
            <person name="Boedeker C."/>
            <person name="Pinto D."/>
            <person name="Vollmers J."/>
            <person name="Rivas-Marin E."/>
            <person name="Kohn T."/>
            <person name="Peeters S.H."/>
            <person name="Heuer A."/>
            <person name="Rast P."/>
            <person name="Oberbeckmann S."/>
            <person name="Bunk B."/>
            <person name="Jeske O."/>
            <person name="Meyerdierks A."/>
            <person name="Storesund J.E."/>
            <person name="Kallscheuer N."/>
            <person name="Luecker S."/>
            <person name="Lage O.M."/>
            <person name="Pohl T."/>
            <person name="Merkel B.J."/>
            <person name="Hornburger P."/>
            <person name="Mueller R.-W."/>
            <person name="Bruemmer F."/>
            <person name="Labrenz M."/>
            <person name="Spormann A.M."/>
            <person name="Op den Camp H."/>
            <person name="Overmann J."/>
            <person name="Amann R."/>
            <person name="Jetten M.S.M."/>
            <person name="Mascher T."/>
            <person name="Medema M.H."/>
            <person name="Devos D.P."/>
            <person name="Kaster A.-K."/>
            <person name="Ovreas L."/>
            <person name="Rohde M."/>
            <person name="Galperin M.Y."/>
            <person name="Jogler C."/>
        </authorList>
    </citation>
    <scope>NUCLEOTIDE SEQUENCE [LARGE SCALE GENOMIC DNA]</scope>
    <source>
        <strain evidence="1 2">OJF2</strain>
    </source>
</reference>
<evidence type="ECO:0000313" key="1">
    <source>
        <dbReference type="EMBL" id="QEH38414.1"/>
    </source>
</evidence>
<dbReference type="EMBL" id="CP042997">
    <property type="protein sequence ID" value="QEH38414.1"/>
    <property type="molecule type" value="Genomic_DNA"/>
</dbReference>
<dbReference type="InterPro" id="IPR017850">
    <property type="entry name" value="Alkaline_phosphatase_core_sf"/>
</dbReference>
<dbReference type="AlphaFoldDB" id="A0A5B9WDY5"/>
<accession>A0A5B9WDY5</accession>
<organism evidence="1 2">
    <name type="scientific">Aquisphaera giovannonii</name>
    <dbReference type="NCBI Taxonomy" id="406548"/>
    <lineage>
        <taxon>Bacteria</taxon>
        <taxon>Pseudomonadati</taxon>
        <taxon>Planctomycetota</taxon>
        <taxon>Planctomycetia</taxon>
        <taxon>Isosphaerales</taxon>
        <taxon>Isosphaeraceae</taxon>
        <taxon>Aquisphaera</taxon>
    </lineage>
</organism>
<dbReference type="PANTHER" id="PTHR43737:SF1">
    <property type="entry name" value="DUF1501 DOMAIN-CONTAINING PROTEIN"/>
    <property type="match status" value="1"/>
</dbReference>
<dbReference type="InterPro" id="IPR010869">
    <property type="entry name" value="DUF1501"/>
</dbReference>
<gene>
    <name evidence="1" type="ORF">OJF2_70150</name>
</gene>
<dbReference type="Pfam" id="PF07394">
    <property type="entry name" value="DUF1501"/>
    <property type="match status" value="1"/>
</dbReference>
<protein>
    <recommendedName>
        <fullName evidence="3">Sulfatase</fullName>
    </recommendedName>
</protein>
<dbReference type="RefSeq" id="WP_148597857.1">
    <property type="nucleotide sequence ID" value="NZ_CP042997.1"/>
</dbReference>
<evidence type="ECO:0008006" key="3">
    <source>
        <dbReference type="Google" id="ProtNLM"/>
    </source>
</evidence>
<dbReference type="InterPro" id="IPR006311">
    <property type="entry name" value="TAT_signal"/>
</dbReference>
<keyword evidence="2" id="KW-1185">Reference proteome</keyword>
<dbReference type="Gene3D" id="3.40.720.10">
    <property type="entry name" value="Alkaline Phosphatase, subunit A"/>
    <property type="match status" value="1"/>
</dbReference>
<dbReference type="SUPFAM" id="SSF53649">
    <property type="entry name" value="Alkaline phosphatase-like"/>
    <property type="match status" value="1"/>
</dbReference>
<name>A0A5B9WDY5_9BACT</name>
<dbReference type="KEGG" id="agv:OJF2_70150"/>
<dbReference type="Proteomes" id="UP000324233">
    <property type="component" value="Chromosome"/>
</dbReference>